<feature type="domain" description="Restriction endonuclease type IV Mrr" evidence="2">
    <location>
        <begin position="1"/>
        <end position="113"/>
    </location>
</feature>
<dbReference type="PANTHER" id="PTHR30015">
    <property type="entry name" value="MRR RESTRICTION SYSTEM PROTEIN"/>
    <property type="match status" value="1"/>
</dbReference>
<feature type="transmembrane region" description="Helical" evidence="1">
    <location>
        <begin position="195"/>
        <end position="217"/>
    </location>
</feature>
<reference evidence="5" key="2">
    <citation type="journal article" date="2019" name="Int. J. Syst. Evol. Microbiol.">
        <title>The Global Catalogue of Microorganisms (GCM) 10K type strain sequencing project: providing services to taxonomists for standard genome sequencing and annotation.</title>
        <authorList>
            <consortium name="The Broad Institute Genomics Platform"/>
            <consortium name="The Broad Institute Genome Sequencing Center for Infectious Disease"/>
            <person name="Wu L."/>
            <person name="Ma J."/>
        </authorList>
    </citation>
    <scope>NUCLEOTIDE SEQUENCE [LARGE SCALE GENOMIC DNA]</scope>
    <source>
        <strain evidence="5">RDMS1</strain>
    </source>
</reference>
<name>A0ABD5YV06_9EURY</name>
<evidence type="ECO:0000259" key="2">
    <source>
        <dbReference type="Pfam" id="PF04471"/>
    </source>
</evidence>
<dbReference type="Gene3D" id="3.40.1350.10">
    <property type="match status" value="1"/>
</dbReference>
<accession>A0ABD5YV06</accession>
<proteinExistence type="predicted"/>
<keyword evidence="1" id="KW-0472">Membrane</keyword>
<reference evidence="3" key="3">
    <citation type="submission" date="2024-09" db="EMBL/GenBank/DDBJ databases">
        <authorList>
            <person name="Sun Q."/>
        </authorList>
    </citation>
    <scope>NUCLEOTIDE SEQUENCE</scope>
    <source>
        <strain evidence="3">NBRC 107106</strain>
    </source>
</reference>
<dbReference type="EMBL" id="JBHTAX010000007">
    <property type="protein sequence ID" value="MFC7193295.1"/>
    <property type="molecule type" value="Genomic_DNA"/>
</dbReference>
<dbReference type="InterPro" id="IPR011856">
    <property type="entry name" value="tRNA_endonuc-like_dom_sf"/>
</dbReference>
<dbReference type="Pfam" id="PF04471">
    <property type="entry name" value="Mrr_cat"/>
    <property type="match status" value="1"/>
</dbReference>
<dbReference type="Proteomes" id="UP001596417">
    <property type="component" value="Unassembled WGS sequence"/>
</dbReference>
<keyword evidence="1" id="KW-1133">Transmembrane helix</keyword>
<feature type="transmembrane region" description="Helical" evidence="1">
    <location>
        <begin position="232"/>
        <end position="254"/>
    </location>
</feature>
<dbReference type="PANTHER" id="PTHR30015:SF6">
    <property type="entry name" value="SLL1429 PROTEIN"/>
    <property type="match status" value="1"/>
</dbReference>
<dbReference type="InterPro" id="IPR052906">
    <property type="entry name" value="Type_IV_Methyl-Rstrct_Enzyme"/>
</dbReference>
<dbReference type="EMBL" id="JBHTAX010000007">
    <property type="protein sequence ID" value="MFC7193160.1"/>
    <property type="molecule type" value="Genomic_DNA"/>
</dbReference>
<gene>
    <name evidence="3" type="ORF">ACFQL7_27515</name>
    <name evidence="4" type="ORF">ACFQL7_28235</name>
</gene>
<dbReference type="GO" id="GO:0004519">
    <property type="term" value="F:endonuclease activity"/>
    <property type="evidence" value="ECO:0007669"/>
    <property type="project" value="UniProtKB-KW"/>
</dbReference>
<evidence type="ECO:0000313" key="4">
    <source>
        <dbReference type="EMBL" id="MFC7193295.1"/>
    </source>
</evidence>
<keyword evidence="3" id="KW-0378">Hydrolase</keyword>
<keyword evidence="3" id="KW-0255">Endonuclease</keyword>
<dbReference type="InterPro" id="IPR007560">
    <property type="entry name" value="Restrct_endonuc_IV_Mrr"/>
</dbReference>
<protein>
    <submittedName>
        <fullName evidence="3">Restriction endonuclease</fullName>
    </submittedName>
</protein>
<comment type="caution">
    <text evidence="3">The sequence shown here is derived from an EMBL/GenBank/DDBJ whole genome shotgun (WGS) entry which is preliminary data.</text>
</comment>
<dbReference type="AlphaFoldDB" id="A0ABD5YV06"/>
<keyword evidence="5" id="KW-1185">Reference proteome</keyword>
<feature type="transmembrane region" description="Helical" evidence="1">
    <location>
        <begin position="168"/>
        <end position="188"/>
    </location>
</feature>
<dbReference type="SUPFAM" id="SSF52980">
    <property type="entry name" value="Restriction endonuclease-like"/>
    <property type="match status" value="1"/>
</dbReference>
<keyword evidence="3" id="KW-0540">Nuclease</keyword>
<evidence type="ECO:0000256" key="1">
    <source>
        <dbReference type="SAM" id="Phobius"/>
    </source>
</evidence>
<sequence>MDAYAFELFIGDLWERRGWTTSVSQASNDAGIDVVATKNDPFNQKCVIQVKRYGPTTTVGSPDIQQYASLKQQDSETDTVIVVTTNRFTSQARDRAAELNVKLINGEKLIALIDEEDAYDLVEKHLDTTEFGSPHQTDFSHDRQQPAVDEQVKKILKRNALADISPDVYLGFIVIGTVAWSIGLLLGLIGISGGFVGNAVSVVSINSWLVFPFALYYEAARMAQATEWSPRGMLYAIGGVIPFVNAIVGGYYLFRRRQTCLAEENEELLFTDVSEWQDRLRRI</sequence>
<organism evidence="3 5">
    <name type="scientific">Halocatena marina</name>
    <dbReference type="NCBI Taxonomy" id="2934937"/>
    <lineage>
        <taxon>Archaea</taxon>
        <taxon>Methanobacteriati</taxon>
        <taxon>Methanobacteriota</taxon>
        <taxon>Stenosarchaea group</taxon>
        <taxon>Halobacteria</taxon>
        <taxon>Halobacteriales</taxon>
        <taxon>Natronomonadaceae</taxon>
        <taxon>Halocatena</taxon>
    </lineage>
</organism>
<keyword evidence="1" id="KW-0812">Transmembrane</keyword>
<evidence type="ECO:0000313" key="5">
    <source>
        <dbReference type="Proteomes" id="UP001596417"/>
    </source>
</evidence>
<reference evidence="3" key="1">
    <citation type="journal article" date="2014" name="Int. J. Syst. Evol. Microbiol.">
        <title>Complete genome sequence of Corynebacterium casei LMG S-19264T (=DSM 44701T), isolated from a smear-ripened cheese.</title>
        <authorList>
            <consortium name="US DOE Joint Genome Institute (JGI-PGF)"/>
            <person name="Walter F."/>
            <person name="Albersmeier A."/>
            <person name="Kalinowski J."/>
            <person name="Ruckert C."/>
        </authorList>
    </citation>
    <scope>NUCLEOTIDE SEQUENCE [LARGE SCALE GENOMIC DNA]</scope>
    <source>
        <strain evidence="3">NBRC 107106</strain>
    </source>
</reference>
<evidence type="ECO:0000313" key="3">
    <source>
        <dbReference type="EMBL" id="MFC7193160.1"/>
    </source>
</evidence>
<dbReference type="RefSeq" id="WP_390206996.1">
    <property type="nucleotide sequence ID" value="NZ_JBHSZC010000006.1"/>
</dbReference>
<dbReference type="InterPro" id="IPR011335">
    <property type="entry name" value="Restrct_endonuc-II-like"/>
</dbReference>